<dbReference type="FunFam" id="1.10.8.270:FF:000034">
    <property type="entry name" value="TBC (Tre-2/Bub2/Cdc16) domain family"/>
    <property type="match status" value="1"/>
</dbReference>
<keyword evidence="4" id="KW-1185">Reference proteome</keyword>
<evidence type="ECO:0000259" key="2">
    <source>
        <dbReference type="PROSITE" id="PS50086"/>
    </source>
</evidence>
<comment type="caution">
    <text evidence="3">The sequence shown here is derived from an EMBL/GenBank/DDBJ whole genome shotgun (WGS) entry which is preliminary data.</text>
</comment>
<dbReference type="Pfam" id="PF00566">
    <property type="entry name" value="RabGAP-TBC"/>
    <property type="match status" value="1"/>
</dbReference>
<evidence type="ECO:0000313" key="3">
    <source>
        <dbReference type="EMBL" id="TKA76902.1"/>
    </source>
</evidence>
<sequence length="576" mass="64162">MLPALPASTLHSTFDFHDHDDDDGADIAIAHCSSDQFPLREYGYTHSLESIPTTGKQAADQQLFAALPAIHEAPSRRPRHPTPAPRDDSMALVRDELSTSPASSSPPSSPPELTMSKSSKSSASSFQSSISDTAGPEDISHFEDIHLDHVHHDLHPNASWAAELSEEARDLTQALEAHAEAHERIHENAPAPRPSLDKHRANTMIVELPPVRKGNVMIDPLPISKEKEKVLTRTRPSWLPPKSQREEKKHLKEYQRMMAMSLEAEKRRAPKLQEEERNRSERQVSISRIWEQHVLPNWDAVIKEPRTRELWWRGITPRSRGTVWQKAIGNELGLAESSYKLALTRAKELDRRISALGTEEQTRVREAPWFAAIRRDSSATFPELKIFQPGGPLHDALLDVLMAYAMYRADIGYVYGTHTIAGLLLLNLSPAASFVALANVFNRPMPLAFLAHDVGAIGRAHALALNTLRHKLPALHAHLTGALKGQLRPADWLDPLLRTLLTHRVPVDVASRVWDVFVFEGDSALVRAAVAVLAALESRLYGTGDEVLELLGWEGHVWDLRDEDEFMAAVRAAGKA</sequence>
<feature type="compositionally biased region" description="Low complexity" evidence="1">
    <location>
        <begin position="116"/>
        <end position="131"/>
    </location>
</feature>
<dbReference type="InterPro" id="IPR050302">
    <property type="entry name" value="Rab_GAP_TBC_domain"/>
</dbReference>
<organism evidence="3 4">
    <name type="scientific">Cryomyces minteri</name>
    <dbReference type="NCBI Taxonomy" id="331657"/>
    <lineage>
        <taxon>Eukaryota</taxon>
        <taxon>Fungi</taxon>
        <taxon>Dikarya</taxon>
        <taxon>Ascomycota</taxon>
        <taxon>Pezizomycotina</taxon>
        <taxon>Dothideomycetes</taxon>
        <taxon>Dothideomycetes incertae sedis</taxon>
        <taxon>Cryomyces</taxon>
    </lineage>
</organism>
<dbReference type="Gene3D" id="1.10.472.80">
    <property type="entry name" value="Ypt/Rab-GAP domain of gyp1p, domain 3"/>
    <property type="match status" value="1"/>
</dbReference>
<dbReference type="InterPro" id="IPR053949">
    <property type="entry name" value="SBE2/SBE22_M"/>
</dbReference>
<gene>
    <name evidence="3" type="ORF">B0A49_02737</name>
</gene>
<feature type="region of interest" description="Disordered" evidence="1">
    <location>
        <begin position="178"/>
        <end position="197"/>
    </location>
</feature>
<dbReference type="InterPro" id="IPR035969">
    <property type="entry name" value="Rab-GAP_TBC_sf"/>
</dbReference>
<evidence type="ECO:0000313" key="4">
    <source>
        <dbReference type="Proteomes" id="UP000308768"/>
    </source>
</evidence>
<name>A0A4U0XID1_9PEZI</name>
<dbReference type="GO" id="GO:0005096">
    <property type="term" value="F:GTPase activator activity"/>
    <property type="evidence" value="ECO:0007669"/>
    <property type="project" value="TreeGrafter"/>
</dbReference>
<protein>
    <recommendedName>
        <fullName evidence="2">Rab-GAP TBC domain-containing protein</fullName>
    </recommendedName>
</protein>
<dbReference type="STRING" id="331657.A0A4U0XID1"/>
<dbReference type="InterPro" id="IPR000195">
    <property type="entry name" value="Rab-GAP-TBC_dom"/>
</dbReference>
<feature type="region of interest" description="Disordered" evidence="1">
    <location>
        <begin position="95"/>
        <end position="137"/>
    </location>
</feature>
<dbReference type="SUPFAM" id="SSF47923">
    <property type="entry name" value="Ypt/Rab-GAP domain of gyp1p"/>
    <property type="match status" value="2"/>
</dbReference>
<feature type="domain" description="Rab-GAP TBC" evidence="2">
    <location>
        <begin position="314"/>
        <end position="521"/>
    </location>
</feature>
<dbReference type="Gene3D" id="1.10.8.270">
    <property type="entry name" value="putative rabgap domain of human tbc1 domain family member 14 like domains"/>
    <property type="match status" value="1"/>
</dbReference>
<dbReference type="EMBL" id="NAJN01000213">
    <property type="protein sequence ID" value="TKA76902.1"/>
    <property type="molecule type" value="Genomic_DNA"/>
</dbReference>
<dbReference type="PROSITE" id="PS50086">
    <property type="entry name" value="TBC_RABGAP"/>
    <property type="match status" value="1"/>
</dbReference>
<dbReference type="PANTHER" id="PTHR47219">
    <property type="entry name" value="RAB GTPASE-ACTIVATING PROTEIN 1-LIKE"/>
    <property type="match status" value="1"/>
</dbReference>
<accession>A0A4U0XID1</accession>
<feature type="compositionally biased region" description="Basic and acidic residues" evidence="1">
    <location>
        <begin position="178"/>
        <end position="187"/>
    </location>
</feature>
<proteinExistence type="predicted"/>
<dbReference type="GO" id="GO:0031267">
    <property type="term" value="F:small GTPase binding"/>
    <property type="evidence" value="ECO:0007669"/>
    <property type="project" value="TreeGrafter"/>
</dbReference>
<dbReference type="OrthoDB" id="289721at2759"/>
<dbReference type="SMART" id="SM00164">
    <property type="entry name" value="TBC"/>
    <property type="match status" value="1"/>
</dbReference>
<evidence type="ECO:0000256" key="1">
    <source>
        <dbReference type="SAM" id="MobiDB-lite"/>
    </source>
</evidence>
<dbReference type="PANTHER" id="PTHR47219:SF15">
    <property type="entry name" value="TBC1 DOMAIN FAMILY MEMBER 12 ISOFORM X1"/>
    <property type="match status" value="1"/>
</dbReference>
<dbReference type="Proteomes" id="UP000308768">
    <property type="component" value="Unassembled WGS sequence"/>
</dbReference>
<dbReference type="Pfam" id="PF22874">
    <property type="entry name" value="SBE2_M"/>
    <property type="match status" value="1"/>
</dbReference>
<dbReference type="FunFam" id="1.10.10.750:FF:000013">
    <property type="entry name" value="Similar to TBC domain protein"/>
    <property type="match status" value="1"/>
</dbReference>
<dbReference type="AlphaFoldDB" id="A0A4U0XID1"/>
<dbReference type="Gene3D" id="1.10.10.750">
    <property type="entry name" value="Ypt/Rab-GAP domain of gyp1p, domain 1"/>
    <property type="match status" value="1"/>
</dbReference>
<reference evidence="3 4" key="1">
    <citation type="submission" date="2017-03" db="EMBL/GenBank/DDBJ databases">
        <title>Genomes of endolithic fungi from Antarctica.</title>
        <authorList>
            <person name="Coleine C."/>
            <person name="Masonjones S."/>
            <person name="Stajich J.E."/>
        </authorList>
    </citation>
    <scope>NUCLEOTIDE SEQUENCE [LARGE SCALE GENOMIC DNA]</scope>
    <source>
        <strain evidence="3 4">CCFEE 5187</strain>
    </source>
</reference>